<keyword evidence="2" id="KW-1185">Reference proteome</keyword>
<evidence type="ECO:0000313" key="1">
    <source>
        <dbReference type="EMBL" id="SEM02323.1"/>
    </source>
</evidence>
<sequence>MNDRCNKCRREDKKCPYCEVPEDRIYSRDLAALCMRNSDWVVKSYFMKNPKP</sequence>
<dbReference type="Proteomes" id="UP000198744">
    <property type="component" value="Unassembled WGS sequence"/>
</dbReference>
<name>A0A1H7UZH4_9BACT</name>
<proteinExistence type="predicted"/>
<dbReference type="EMBL" id="FOBS01000002">
    <property type="protein sequence ID" value="SEM02323.1"/>
    <property type="molecule type" value="Genomic_DNA"/>
</dbReference>
<reference evidence="1 2" key="1">
    <citation type="submission" date="2016-10" db="EMBL/GenBank/DDBJ databases">
        <authorList>
            <person name="de Groot N.N."/>
        </authorList>
    </citation>
    <scope>NUCLEOTIDE SEQUENCE [LARGE SCALE GENOMIC DNA]</scope>
    <source>
        <strain evidence="1 2">DSM 8423</strain>
    </source>
</reference>
<gene>
    <name evidence="1" type="ORF">SAMN04489760_102213</name>
</gene>
<accession>A0A1H7UZH4</accession>
<protein>
    <submittedName>
        <fullName evidence="1">Uncharacterized protein</fullName>
    </submittedName>
</protein>
<evidence type="ECO:0000313" key="2">
    <source>
        <dbReference type="Proteomes" id="UP000198744"/>
    </source>
</evidence>
<dbReference type="AlphaFoldDB" id="A0A1H7UZH4"/>
<organism evidence="1 2">
    <name type="scientific">Syntrophus gentianae</name>
    <dbReference type="NCBI Taxonomy" id="43775"/>
    <lineage>
        <taxon>Bacteria</taxon>
        <taxon>Pseudomonadati</taxon>
        <taxon>Thermodesulfobacteriota</taxon>
        <taxon>Syntrophia</taxon>
        <taxon>Syntrophales</taxon>
        <taxon>Syntrophaceae</taxon>
        <taxon>Syntrophus</taxon>
    </lineage>
</organism>